<feature type="region of interest" description="Disordered" evidence="1">
    <location>
        <begin position="360"/>
        <end position="398"/>
    </location>
</feature>
<reference evidence="3" key="1">
    <citation type="submission" date="2020-01" db="EMBL/GenBank/DDBJ databases">
        <title>Draft genome sequence of the Termite Coptotermes fromosanus.</title>
        <authorList>
            <person name="Itakura S."/>
            <person name="Yosikawa Y."/>
            <person name="Umezawa K."/>
        </authorList>
    </citation>
    <scope>NUCLEOTIDE SEQUENCE [LARGE SCALE GENOMIC DNA]</scope>
</reference>
<gene>
    <name evidence="2" type="ORF">Cfor_09213</name>
</gene>
<feature type="compositionally biased region" description="Low complexity" evidence="1">
    <location>
        <begin position="360"/>
        <end position="371"/>
    </location>
</feature>
<comment type="caution">
    <text evidence="2">The sequence shown here is derived from an EMBL/GenBank/DDBJ whole genome shotgun (WGS) entry which is preliminary data.</text>
</comment>
<dbReference type="EMBL" id="BLKM01000195">
    <property type="protein sequence ID" value="GFG30070.1"/>
    <property type="molecule type" value="Genomic_DNA"/>
</dbReference>
<dbReference type="OrthoDB" id="427644at2759"/>
<feature type="compositionally biased region" description="Basic residues" evidence="1">
    <location>
        <begin position="267"/>
        <end position="278"/>
    </location>
</feature>
<dbReference type="InParanoid" id="A0A6L2PF24"/>
<dbReference type="Proteomes" id="UP000502823">
    <property type="component" value="Unassembled WGS sequence"/>
</dbReference>
<feature type="region of interest" description="Disordered" evidence="1">
    <location>
        <begin position="250"/>
        <end position="334"/>
    </location>
</feature>
<feature type="compositionally biased region" description="Polar residues" evidence="1">
    <location>
        <begin position="489"/>
        <end position="502"/>
    </location>
</feature>
<accession>A0A6L2PF24</accession>
<evidence type="ECO:0000313" key="3">
    <source>
        <dbReference type="Proteomes" id="UP000502823"/>
    </source>
</evidence>
<dbReference type="AlphaFoldDB" id="A0A6L2PF24"/>
<evidence type="ECO:0000256" key="1">
    <source>
        <dbReference type="SAM" id="MobiDB-lite"/>
    </source>
</evidence>
<feature type="non-terminal residue" evidence="2">
    <location>
        <position position="633"/>
    </location>
</feature>
<proteinExistence type="predicted"/>
<sequence>MEAAPGVTDCGVCAGVVNNLRSAISVTERPCYKDGGHNNKETITEEDFIVFHNDSDLDSESEVTTKLEGTVSSNQDKAHCQYQEQVNETLHIKNGDDETWRLYNPFNLWRDKSYNATAKTESAIDVINCESSSSGEHVLDVVCTDNTNIESAFSKFRVLRTNNASNLSKKNIYPSECNIDVSDAARHKDIRPFEGTNQHEEQLNTSTNAIRSFVFGPITNLFQFSFRRIYPCASPVVSSNWNCENMGNLQGSEGKSKGGGGTGKSPAKGKKDKSGKKSPAKELLKHKAPAPPPPLKSNSGTSGAQQKVVPPRGNVPTAGSHASHNGTAAPKQSAVLSAETTTYVVTDSWRHVKKLTIKTPAPNNTTLLTPPSRDSSSESVFTDPLTPQGFAEAQNNSSYYSDTCSTEQVNEPAAQSAYFPTLSVDGTDLDSVFTSLKSDFGMVGSDGGSDKDRNGGCTPLSATDLDDVTLTLVDSTDQLTDGEDMGGSNYMTSVQKKPQSHSLDALDEEENVEDSDKKTKSLDALEATAGVMATPHTRTTQPPSSFTLVKHRKVELNPTRLSEHCLLPSGTQQQGDARDQRRHSSVTDVPLDSNVLRKVASLTLDKATIEQRVSKPKFVPEKLDFQIYEKFEG</sequence>
<feature type="region of interest" description="Disordered" evidence="1">
    <location>
        <begin position="478"/>
        <end position="519"/>
    </location>
</feature>
<evidence type="ECO:0000313" key="2">
    <source>
        <dbReference type="EMBL" id="GFG30070.1"/>
    </source>
</evidence>
<protein>
    <submittedName>
        <fullName evidence="2">Uncharacterized protein</fullName>
    </submittedName>
</protein>
<keyword evidence="3" id="KW-1185">Reference proteome</keyword>
<name>A0A6L2PF24_COPFO</name>
<feature type="region of interest" description="Disordered" evidence="1">
    <location>
        <begin position="564"/>
        <end position="589"/>
    </location>
</feature>
<organism evidence="2 3">
    <name type="scientific">Coptotermes formosanus</name>
    <name type="common">Formosan subterranean termite</name>
    <dbReference type="NCBI Taxonomy" id="36987"/>
    <lineage>
        <taxon>Eukaryota</taxon>
        <taxon>Metazoa</taxon>
        <taxon>Ecdysozoa</taxon>
        <taxon>Arthropoda</taxon>
        <taxon>Hexapoda</taxon>
        <taxon>Insecta</taxon>
        <taxon>Pterygota</taxon>
        <taxon>Neoptera</taxon>
        <taxon>Polyneoptera</taxon>
        <taxon>Dictyoptera</taxon>
        <taxon>Blattodea</taxon>
        <taxon>Blattoidea</taxon>
        <taxon>Termitoidae</taxon>
        <taxon>Rhinotermitidae</taxon>
        <taxon>Coptotermes</taxon>
    </lineage>
</organism>